<keyword evidence="7" id="KW-0206">Cytoskeleton</keyword>
<organism evidence="11 12">
    <name type="scientific">Orchesella dallaii</name>
    <dbReference type="NCBI Taxonomy" id="48710"/>
    <lineage>
        <taxon>Eukaryota</taxon>
        <taxon>Metazoa</taxon>
        <taxon>Ecdysozoa</taxon>
        <taxon>Arthropoda</taxon>
        <taxon>Hexapoda</taxon>
        <taxon>Collembola</taxon>
        <taxon>Entomobryomorpha</taxon>
        <taxon>Entomobryoidea</taxon>
        <taxon>Orchesellidae</taxon>
        <taxon>Orchesellinae</taxon>
        <taxon>Orchesella</taxon>
    </lineage>
</organism>
<proteinExistence type="inferred from homology"/>
<feature type="region of interest" description="Disordered" evidence="10">
    <location>
        <begin position="1"/>
        <end position="38"/>
    </location>
</feature>
<feature type="compositionally biased region" description="Acidic residues" evidence="10">
    <location>
        <begin position="593"/>
        <end position="608"/>
    </location>
</feature>
<name>A0ABP1RSS4_9HEXA</name>
<feature type="coiled-coil region" evidence="9">
    <location>
        <begin position="419"/>
        <end position="456"/>
    </location>
</feature>
<dbReference type="Pfam" id="PF06098">
    <property type="entry name" value="Radial_spoke_3"/>
    <property type="match status" value="1"/>
</dbReference>
<keyword evidence="4" id="KW-0597">Phosphoprotein</keyword>
<evidence type="ECO:0000256" key="6">
    <source>
        <dbReference type="ARBA" id="ARBA00023069"/>
    </source>
</evidence>
<evidence type="ECO:0000256" key="1">
    <source>
        <dbReference type="ARBA" id="ARBA00004611"/>
    </source>
</evidence>
<feature type="region of interest" description="Disordered" evidence="10">
    <location>
        <begin position="132"/>
        <end position="151"/>
    </location>
</feature>
<gene>
    <name evidence="11" type="ORF">ODALV1_LOCUS25600</name>
</gene>
<evidence type="ECO:0000256" key="10">
    <source>
        <dbReference type="SAM" id="MobiDB-lite"/>
    </source>
</evidence>
<evidence type="ECO:0000256" key="8">
    <source>
        <dbReference type="ARBA" id="ARBA00023273"/>
    </source>
</evidence>
<feature type="compositionally biased region" description="Polar residues" evidence="10">
    <location>
        <begin position="264"/>
        <end position="284"/>
    </location>
</feature>
<evidence type="ECO:0000256" key="7">
    <source>
        <dbReference type="ARBA" id="ARBA00023212"/>
    </source>
</evidence>
<keyword evidence="12" id="KW-1185">Reference proteome</keyword>
<keyword evidence="5" id="KW-0282">Flagellum</keyword>
<dbReference type="Proteomes" id="UP001642540">
    <property type="component" value="Unassembled WGS sequence"/>
</dbReference>
<keyword evidence="6" id="KW-0969">Cilium</keyword>
<keyword evidence="9" id="KW-0175">Coiled coil</keyword>
<protein>
    <recommendedName>
        <fullName evidence="13">Radial spoke head protein 3</fullName>
    </recommendedName>
</protein>
<evidence type="ECO:0000256" key="5">
    <source>
        <dbReference type="ARBA" id="ARBA00022846"/>
    </source>
</evidence>
<keyword evidence="3" id="KW-0963">Cytoplasm</keyword>
<evidence type="ECO:0008006" key="13">
    <source>
        <dbReference type="Google" id="ProtNLM"/>
    </source>
</evidence>
<feature type="compositionally biased region" description="Acidic residues" evidence="10">
    <location>
        <begin position="622"/>
        <end position="632"/>
    </location>
</feature>
<feature type="region of interest" description="Disordered" evidence="10">
    <location>
        <begin position="236"/>
        <end position="287"/>
    </location>
</feature>
<keyword evidence="8" id="KW-0966">Cell projection</keyword>
<comment type="caution">
    <text evidence="11">The sequence shown here is derived from an EMBL/GenBank/DDBJ whole genome shotgun (WGS) entry which is preliminary data.</text>
</comment>
<feature type="compositionally biased region" description="Basic and acidic residues" evidence="10">
    <location>
        <begin position="245"/>
        <end position="256"/>
    </location>
</feature>
<dbReference type="EMBL" id="CAXLJM020000105">
    <property type="protein sequence ID" value="CAL8134606.1"/>
    <property type="molecule type" value="Genomic_DNA"/>
</dbReference>
<dbReference type="PANTHER" id="PTHR21648:SF0">
    <property type="entry name" value="RADIAL SPOKE HEAD PROTEIN 3 HOMOLOG"/>
    <property type="match status" value="1"/>
</dbReference>
<evidence type="ECO:0000313" key="12">
    <source>
        <dbReference type="Proteomes" id="UP001642540"/>
    </source>
</evidence>
<comment type="similarity">
    <text evidence="2">Belongs to the flagellar radial spoke RSP3 family.</text>
</comment>
<evidence type="ECO:0000256" key="9">
    <source>
        <dbReference type="SAM" id="Coils"/>
    </source>
</evidence>
<feature type="region of interest" description="Disordered" evidence="10">
    <location>
        <begin position="569"/>
        <end position="680"/>
    </location>
</feature>
<evidence type="ECO:0000256" key="4">
    <source>
        <dbReference type="ARBA" id="ARBA00022553"/>
    </source>
</evidence>
<accession>A0ABP1RSS4</accession>
<feature type="compositionally biased region" description="Low complexity" evidence="10">
    <location>
        <begin position="141"/>
        <end position="151"/>
    </location>
</feature>
<sequence length="693" mass="76007">MLEEVDSEHSQRDSHPGGIEISNGHGSSALSEDGGGCAADVTTTTVRIRTTYNKRASKFMNRPNVQNGLGASSFLNPYAVGGSGGGSGATRLLNNLQSTSSFHQKHNHRSVITTSSLLGGGGGAVAAPQNTFSSTPSPQGTTASISTTSTTVESRPPFVTTVTRGRFLPSKFDLMVEKSLFTFSSRPKPVGLITRHQCSLSGGPLKENNSQNPLPRGAHDYYNVMWDPHIYRGTTTTFTSSLKQPDSESRREEERSRKRRGFASNPSGATNNVYNNSISPTGMGNRQRYRMTTKVSSRSRTFPPPQLMNEGRHQVQVQTDEYLEDLTRDAPRPEVDAVVQTDPVQDELIHIQSESGGKRRLILSEKSGIDASTQVLPGELVTFDEQVQPIVEALVGKILEQALMETMEEEEIWALKAQQNRFLEKRKEEEQELSRLREQQERISAEKERLKSHIQAQLLQQQNGDAEALFKIMNRNSGGEAKGPNENPMILNTSYLLELLPSVINSLRQEGLLTDQAENDISQSLAKVLEKEIGTGEESWDDNVEMEIVEAIEQDASWPDANEIESAVNIDNESGRHSRNTGTPASPKPAESELADEEADDDETELVTEDTTCIEQEKVDGLDDDGISENDEQVSQNADDSEDKPVIDQTPEEEQTGLATEEAEPQISSESPSFPKLPNGAITNAAVQSVLED</sequence>
<reference evidence="11 12" key="1">
    <citation type="submission" date="2024-08" db="EMBL/GenBank/DDBJ databases">
        <authorList>
            <person name="Cucini C."/>
            <person name="Frati F."/>
        </authorList>
    </citation>
    <scope>NUCLEOTIDE SEQUENCE [LARGE SCALE GENOMIC DNA]</scope>
</reference>
<dbReference type="PANTHER" id="PTHR21648">
    <property type="entry name" value="FLAGELLAR RADIAL SPOKE PROTEIN 3"/>
    <property type="match status" value="1"/>
</dbReference>
<evidence type="ECO:0000256" key="3">
    <source>
        <dbReference type="ARBA" id="ARBA00022490"/>
    </source>
</evidence>
<comment type="subcellular location">
    <subcellularLocation>
        <location evidence="1">Cytoplasm</location>
        <location evidence="1">Cytoskeleton</location>
        <location evidence="1">Flagellum axoneme</location>
    </subcellularLocation>
</comment>
<evidence type="ECO:0000256" key="2">
    <source>
        <dbReference type="ARBA" id="ARBA00006737"/>
    </source>
</evidence>
<dbReference type="InterPro" id="IPR009290">
    <property type="entry name" value="Radial_spoke_3"/>
</dbReference>
<evidence type="ECO:0000313" key="11">
    <source>
        <dbReference type="EMBL" id="CAL8134606.1"/>
    </source>
</evidence>